<evidence type="ECO:0000313" key="1">
    <source>
        <dbReference type="EMBL" id="OGK15988.1"/>
    </source>
</evidence>
<dbReference type="AlphaFoldDB" id="A0A1F7GAS0"/>
<name>A0A1F7GAS0_9BACT</name>
<sequence>MPEVTDAEVATPSIVNELCVHRMPLSTTSLAMWSDGLITLHINDRIPGRSDFRESHGQVKGQVDKAMAYIREKGLSASDLYELFRRYATVPLSSLTPDDITDISKANGVLVQMSRMVSFQGSEYHKK</sequence>
<organism evidence="1 2">
    <name type="scientific">Candidatus Roizmanbacteria bacterium RIFCSPHIGHO2_01_FULL_39_12b</name>
    <dbReference type="NCBI Taxonomy" id="1802030"/>
    <lineage>
        <taxon>Bacteria</taxon>
        <taxon>Candidatus Roizmaniibacteriota</taxon>
    </lineage>
</organism>
<proteinExistence type="predicted"/>
<accession>A0A1F7GAS0</accession>
<protein>
    <submittedName>
        <fullName evidence="1">Uncharacterized protein</fullName>
    </submittedName>
</protein>
<evidence type="ECO:0000313" key="2">
    <source>
        <dbReference type="Proteomes" id="UP000178372"/>
    </source>
</evidence>
<gene>
    <name evidence="1" type="ORF">A2690_00855</name>
</gene>
<reference evidence="1 2" key="1">
    <citation type="journal article" date="2016" name="Nat. Commun.">
        <title>Thousands of microbial genomes shed light on interconnected biogeochemical processes in an aquifer system.</title>
        <authorList>
            <person name="Anantharaman K."/>
            <person name="Brown C.T."/>
            <person name="Hug L.A."/>
            <person name="Sharon I."/>
            <person name="Castelle C.J."/>
            <person name="Probst A.J."/>
            <person name="Thomas B.C."/>
            <person name="Singh A."/>
            <person name="Wilkins M.J."/>
            <person name="Karaoz U."/>
            <person name="Brodie E.L."/>
            <person name="Williams K.H."/>
            <person name="Hubbard S.S."/>
            <person name="Banfield J.F."/>
        </authorList>
    </citation>
    <scope>NUCLEOTIDE SEQUENCE [LARGE SCALE GENOMIC DNA]</scope>
</reference>
<dbReference type="EMBL" id="MFZF01000022">
    <property type="protein sequence ID" value="OGK15988.1"/>
    <property type="molecule type" value="Genomic_DNA"/>
</dbReference>
<comment type="caution">
    <text evidence="1">The sequence shown here is derived from an EMBL/GenBank/DDBJ whole genome shotgun (WGS) entry which is preliminary data.</text>
</comment>
<dbReference type="Proteomes" id="UP000178372">
    <property type="component" value="Unassembled WGS sequence"/>
</dbReference>